<gene>
    <name evidence="3" type="ORF">MIND_00389100</name>
</gene>
<dbReference type="Proteomes" id="UP000636479">
    <property type="component" value="Unassembled WGS sequence"/>
</dbReference>
<evidence type="ECO:0000256" key="1">
    <source>
        <dbReference type="SAM" id="Coils"/>
    </source>
</evidence>
<dbReference type="RefSeq" id="XP_037223607.1">
    <property type="nucleotide sequence ID" value="XM_037360722.1"/>
</dbReference>
<protein>
    <submittedName>
        <fullName evidence="3">Uncharacterized protein</fullName>
    </submittedName>
</protein>
<name>A0A8H6W9X6_9AGAR</name>
<organism evidence="3 4">
    <name type="scientific">Mycena indigotica</name>
    <dbReference type="NCBI Taxonomy" id="2126181"/>
    <lineage>
        <taxon>Eukaryota</taxon>
        <taxon>Fungi</taxon>
        <taxon>Dikarya</taxon>
        <taxon>Basidiomycota</taxon>
        <taxon>Agaricomycotina</taxon>
        <taxon>Agaricomycetes</taxon>
        <taxon>Agaricomycetidae</taxon>
        <taxon>Agaricales</taxon>
        <taxon>Marasmiineae</taxon>
        <taxon>Mycenaceae</taxon>
        <taxon>Mycena</taxon>
    </lineage>
</organism>
<proteinExistence type="predicted"/>
<dbReference type="EMBL" id="JACAZF010000003">
    <property type="protein sequence ID" value="KAF7310157.1"/>
    <property type="molecule type" value="Genomic_DNA"/>
</dbReference>
<reference evidence="3" key="1">
    <citation type="submission" date="2020-05" db="EMBL/GenBank/DDBJ databases">
        <title>Mycena genomes resolve the evolution of fungal bioluminescence.</title>
        <authorList>
            <person name="Tsai I.J."/>
        </authorList>
    </citation>
    <scope>NUCLEOTIDE SEQUENCE</scope>
    <source>
        <strain evidence="3">171206Taipei</strain>
    </source>
</reference>
<evidence type="ECO:0000256" key="2">
    <source>
        <dbReference type="SAM" id="MobiDB-lite"/>
    </source>
</evidence>
<feature type="coiled-coil region" evidence="1">
    <location>
        <begin position="46"/>
        <end position="115"/>
    </location>
</feature>
<keyword evidence="4" id="KW-1185">Reference proteome</keyword>
<evidence type="ECO:0000313" key="4">
    <source>
        <dbReference type="Proteomes" id="UP000636479"/>
    </source>
</evidence>
<feature type="compositionally biased region" description="Basic and acidic residues" evidence="2">
    <location>
        <begin position="116"/>
        <end position="133"/>
    </location>
</feature>
<sequence length="443" mass="48811">MPPGRSAAAPERETGALLVSVMKENADLKTALDTKARDVLAAETALLMLVAENQALEKAGKAAENEVDMARRHVQGVTKRLDDAENEVRRLRAVLRERDDDVARLERENEIFREANAHLSGHREQRERDRDNKQASPMRPRISEECAPTESSDRTGHSKMRGWSLGEHSHTADPPPSYSSAPYQASRTWVSAAGKPPTVRQVANQYMHSLALPSNLRQDKFAKGNAIGQLEGGPYHLDVSRHSGSLRPTLFLPGRLLWCGPRGGHALAFAPTHEYVNGSWRPHTQLTSLALSTVEVDLLSHRDDLLYYAGVYRVLSLRAVPGCAPGGDIPDVEISHPSVFRAMRLRQAAPADQLKLQQNPAFAATDGRPTVECFGLQLVRYDDGARDALAARFGTAVRVLNTAKAMAQAQLQVPLGPKRKWDPEFEQEANLPGKKRAWAASSY</sequence>
<accession>A0A8H6W9X6</accession>
<comment type="caution">
    <text evidence="3">The sequence shown here is derived from an EMBL/GenBank/DDBJ whole genome shotgun (WGS) entry which is preliminary data.</text>
</comment>
<dbReference type="GeneID" id="59343238"/>
<feature type="region of interest" description="Disordered" evidence="2">
    <location>
        <begin position="116"/>
        <end position="182"/>
    </location>
</feature>
<dbReference type="AlphaFoldDB" id="A0A8H6W9X6"/>
<evidence type="ECO:0000313" key="3">
    <source>
        <dbReference type="EMBL" id="KAF7310157.1"/>
    </source>
</evidence>
<dbReference type="OrthoDB" id="3060478at2759"/>
<keyword evidence="1" id="KW-0175">Coiled coil</keyword>